<reference evidence="1 2" key="1">
    <citation type="submission" date="2019-10" db="EMBL/GenBank/DDBJ databases">
        <title>Complete genome sequence of bacteriophage vB_RLeM_RL38JI.</title>
        <authorList>
            <person name="Gunathilake D."/>
            <person name="Bhat S."/>
            <person name="Yost C.K."/>
            <person name="Hynes M.F."/>
        </authorList>
    </citation>
    <scope>NUCLEOTIDE SEQUENCE [LARGE SCALE GENOMIC DNA]</scope>
</reference>
<sequence length="73" mass="8522">MKQRIKKPEKTFPLLRCPECGYEYRPTSSGWAFMTDKNTRCIGLPTEEDLDKTKPMIVKRAPAYNHPFVCVEE</sequence>
<evidence type="ECO:0000313" key="1">
    <source>
        <dbReference type="EMBL" id="QGZ14049.1"/>
    </source>
</evidence>
<keyword evidence="2" id="KW-1185">Reference proteome</keyword>
<dbReference type="EMBL" id="MN549360">
    <property type="protein sequence ID" value="QGZ14049.1"/>
    <property type="molecule type" value="Genomic_DNA"/>
</dbReference>
<protein>
    <submittedName>
        <fullName evidence="1">Uncharacterized protein</fullName>
    </submittedName>
</protein>
<proteinExistence type="predicted"/>
<evidence type="ECO:0000313" key="2">
    <source>
        <dbReference type="Proteomes" id="UP000436513"/>
    </source>
</evidence>
<accession>A0A6B9J190</accession>
<dbReference type="Proteomes" id="UP000436513">
    <property type="component" value="Segment"/>
</dbReference>
<organism evidence="1 2">
    <name type="scientific">Rhizobium phage RL38J1</name>
    <dbReference type="NCBI Taxonomy" id="2663232"/>
    <lineage>
        <taxon>Viruses</taxon>
        <taxon>Duplodnaviria</taxon>
        <taxon>Heunggongvirae</taxon>
        <taxon>Uroviricota</taxon>
        <taxon>Caudoviricetes</taxon>
        <taxon>Pootjesviridae</taxon>
        <taxon>Innesvirus</taxon>
        <taxon>Innesvirus RL38J1</taxon>
    </lineage>
</organism>
<gene>
    <name evidence="1" type="ORF">RL38J1_159</name>
</gene>
<name>A0A6B9J190_9CAUD</name>